<sequence length="241" mass="27338">MAHTSNSISVCDFKRCMERDDPLDVDSIGTGIHSSSNRSIIPKRTHDMPSRSQSETLHHYPRDREDGLADEGSRLPGGSVTAKDWHIMYDALRQRVTISNTSSIHVYPLDPHYAYTKSYSKEDRKRFSTESILEAVHIKKVVCSTSPGLSTKESFRYLLKNNVILPEEIRGIEHLILCKSLPKLQQERQGHVRAVLSEQHRMARLKQMKIQDDAVDKLATFSALRSLRSVKLARTRAAMAA</sequence>
<keyword evidence="3" id="KW-1185">Reference proteome</keyword>
<evidence type="ECO:0000313" key="3">
    <source>
        <dbReference type="Proteomes" id="UP001530315"/>
    </source>
</evidence>
<organism evidence="2 3">
    <name type="scientific">Stephanodiscus triporus</name>
    <dbReference type="NCBI Taxonomy" id="2934178"/>
    <lineage>
        <taxon>Eukaryota</taxon>
        <taxon>Sar</taxon>
        <taxon>Stramenopiles</taxon>
        <taxon>Ochrophyta</taxon>
        <taxon>Bacillariophyta</taxon>
        <taxon>Coscinodiscophyceae</taxon>
        <taxon>Thalassiosirophycidae</taxon>
        <taxon>Stephanodiscales</taxon>
        <taxon>Stephanodiscaceae</taxon>
        <taxon>Stephanodiscus</taxon>
    </lineage>
</organism>
<gene>
    <name evidence="2" type="ORF">ACHAW5_003248</name>
</gene>
<dbReference type="AlphaFoldDB" id="A0ABD3NC36"/>
<evidence type="ECO:0000313" key="2">
    <source>
        <dbReference type="EMBL" id="KAL3772177.1"/>
    </source>
</evidence>
<reference evidence="2 3" key="1">
    <citation type="submission" date="2024-10" db="EMBL/GenBank/DDBJ databases">
        <title>Updated reference genomes for cyclostephanoid diatoms.</title>
        <authorList>
            <person name="Roberts W.R."/>
            <person name="Alverson A.J."/>
        </authorList>
    </citation>
    <scope>NUCLEOTIDE SEQUENCE [LARGE SCALE GENOMIC DNA]</scope>
    <source>
        <strain evidence="2 3">AJA276-08</strain>
    </source>
</reference>
<comment type="caution">
    <text evidence="2">The sequence shown here is derived from an EMBL/GenBank/DDBJ whole genome shotgun (WGS) entry which is preliminary data.</text>
</comment>
<dbReference type="Proteomes" id="UP001530315">
    <property type="component" value="Unassembled WGS sequence"/>
</dbReference>
<name>A0ABD3NC36_9STRA</name>
<feature type="compositionally biased region" description="Basic and acidic residues" evidence="1">
    <location>
        <begin position="56"/>
        <end position="73"/>
    </location>
</feature>
<evidence type="ECO:0000256" key="1">
    <source>
        <dbReference type="SAM" id="MobiDB-lite"/>
    </source>
</evidence>
<accession>A0ABD3NC36</accession>
<proteinExistence type="predicted"/>
<protein>
    <submittedName>
        <fullName evidence="2">Uncharacterized protein</fullName>
    </submittedName>
</protein>
<dbReference type="EMBL" id="JALLAZ020001585">
    <property type="protein sequence ID" value="KAL3772177.1"/>
    <property type="molecule type" value="Genomic_DNA"/>
</dbReference>
<feature type="region of interest" description="Disordered" evidence="1">
    <location>
        <begin position="25"/>
        <end position="75"/>
    </location>
</feature>